<dbReference type="GO" id="GO:0043565">
    <property type="term" value="F:sequence-specific DNA binding"/>
    <property type="evidence" value="ECO:0007669"/>
    <property type="project" value="TreeGrafter"/>
</dbReference>
<dbReference type="EMBL" id="JACPNR010000011">
    <property type="protein sequence ID" value="MBI2679086.1"/>
    <property type="molecule type" value="Genomic_DNA"/>
</dbReference>
<reference evidence="2" key="1">
    <citation type="submission" date="2020-07" db="EMBL/GenBank/DDBJ databases">
        <title>Huge and variable diversity of episymbiotic CPR bacteria and DPANN archaea in groundwater ecosystems.</title>
        <authorList>
            <person name="He C.Y."/>
            <person name="Keren R."/>
            <person name="Whittaker M."/>
            <person name="Farag I.F."/>
            <person name="Doudna J."/>
            <person name="Cate J.H.D."/>
            <person name="Banfield J.F."/>
        </authorList>
    </citation>
    <scope>NUCLEOTIDE SEQUENCE</scope>
    <source>
        <strain evidence="2">NC_groundwater_580_Pr5_B-0.1um_64_19</strain>
    </source>
</reference>
<dbReference type="PANTHER" id="PTHR36966">
    <property type="entry name" value="REP-ASSOCIATED TYROSINE TRANSPOSASE"/>
    <property type="match status" value="1"/>
</dbReference>
<accession>A0A932A9L2</accession>
<dbReference type="SMART" id="SM01321">
    <property type="entry name" value="Y1_Tnp"/>
    <property type="match status" value="1"/>
</dbReference>
<dbReference type="GO" id="GO:0006313">
    <property type="term" value="P:DNA transposition"/>
    <property type="evidence" value="ECO:0007669"/>
    <property type="project" value="InterPro"/>
</dbReference>
<feature type="domain" description="Transposase IS200-like" evidence="1">
    <location>
        <begin position="10"/>
        <end position="138"/>
    </location>
</feature>
<dbReference type="GO" id="GO:0004803">
    <property type="term" value="F:transposase activity"/>
    <property type="evidence" value="ECO:0007669"/>
    <property type="project" value="InterPro"/>
</dbReference>
<gene>
    <name evidence="2" type="ORF">HYX28_09920</name>
</gene>
<dbReference type="PANTHER" id="PTHR36966:SF1">
    <property type="entry name" value="REP-ASSOCIATED TYROSINE TRANSPOSASE"/>
    <property type="match status" value="1"/>
</dbReference>
<dbReference type="NCBIfam" id="NF047646">
    <property type="entry name" value="REP_Tyr_transpos"/>
    <property type="match status" value="1"/>
</dbReference>
<dbReference type="Gene3D" id="3.30.70.1290">
    <property type="entry name" value="Transposase IS200-like"/>
    <property type="match status" value="1"/>
</dbReference>
<evidence type="ECO:0000313" key="2">
    <source>
        <dbReference type="EMBL" id="MBI2679086.1"/>
    </source>
</evidence>
<dbReference type="InterPro" id="IPR052715">
    <property type="entry name" value="RAYT_transposase"/>
</dbReference>
<dbReference type="AlphaFoldDB" id="A0A932A9L2"/>
<dbReference type="Pfam" id="PF01797">
    <property type="entry name" value="Y1_Tnp"/>
    <property type="match status" value="1"/>
</dbReference>
<comment type="caution">
    <text evidence="2">The sequence shown here is derived from an EMBL/GenBank/DDBJ whole genome shotgun (WGS) entry which is preliminary data.</text>
</comment>
<dbReference type="Proteomes" id="UP000779809">
    <property type="component" value="Unassembled WGS sequence"/>
</dbReference>
<name>A0A932A9L2_9BACT</name>
<dbReference type="InterPro" id="IPR002686">
    <property type="entry name" value="Transposase_17"/>
</dbReference>
<dbReference type="InterPro" id="IPR036515">
    <property type="entry name" value="Transposase_17_sf"/>
</dbReference>
<sequence>MPDGLKRYYGGDDLHFITFSCYRRRPLLATPRRRDAFLRVLDQVRTRYKFVVVGYVVMPEHVHLLISEPQVGDPSLVVQVLKQRVARRLRPRPPRPGQGELFAGPAPDGDHFWQRRFYDFNVWSRLKRKQKLAYMHANPVKRALVASPELWRWSSFNSYYHGERGLVTLNESFPK</sequence>
<protein>
    <submittedName>
        <fullName evidence="2">Transposase</fullName>
    </submittedName>
</protein>
<evidence type="ECO:0000313" key="3">
    <source>
        <dbReference type="Proteomes" id="UP000779809"/>
    </source>
</evidence>
<proteinExistence type="predicted"/>
<organism evidence="2 3">
    <name type="scientific">Candidatus Korobacter versatilis</name>
    <dbReference type="NCBI Taxonomy" id="658062"/>
    <lineage>
        <taxon>Bacteria</taxon>
        <taxon>Pseudomonadati</taxon>
        <taxon>Acidobacteriota</taxon>
        <taxon>Terriglobia</taxon>
        <taxon>Terriglobales</taxon>
        <taxon>Candidatus Korobacteraceae</taxon>
        <taxon>Candidatus Korobacter</taxon>
    </lineage>
</organism>
<evidence type="ECO:0000259" key="1">
    <source>
        <dbReference type="SMART" id="SM01321"/>
    </source>
</evidence>
<dbReference type="SUPFAM" id="SSF143422">
    <property type="entry name" value="Transposase IS200-like"/>
    <property type="match status" value="1"/>
</dbReference>